<keyword evidence="1" id="KW-0472">Membrane</keyword>
<keyword evidence="3" id="KW-1185">Reference proteome</keyword>
<organism evidence="2 3">
    <name type="scientific">Linum trigynum</name>
    <dbReference type="NCBI Taxonomy" id="586398"/>
    <lineage>
        <taxon>Eukaryota</taxon>
        <taxon>Viridiplantae</taxon>
        <taxon>Streptophyta</taxon>
        <taxon>Embryophyta</taxon>
        <taxon>Tracheophyta</taxon>
        <taxon>Spermatophyta</taxon>
        <taxon>Magnoliopsida</taxon>
        <taxon>eudicotyledons</taxon>
        <taxon>Gunneridae</taxon>
        <taxon>Pentapetalae</taxon>
        <taxon>rosids</taxon>
        <taxon>fabids</taxon>
        <taxon>Malpighiales</taxon>
        <taxon>Linaceae</taxon>
        <taxon>Linum</taxon>
    </lineage>
</organism>
<dbReference type="InterPro" id="IPR053023">
    <property type="entry name" value="FLAP_modulator"/>
</dbReference>
<gene>
    <name evidence="2" type="ORF">LTRI10_LOCUS4103</name>
</gene>
<feature type="transmembrane region" description="Helical" evidence="1">
    <location>
        <begin position="111"/>
        <end position="131"/>
    </location>
</feature>
<dbReference type="PANTHER" id="PTHR33975">
    <property type="entry name" value="MYELIN-ASSOCIATED OLIGODENDROCYTE BASIC PROTEIN"/>
    <property type="match status" value="1"/>
</dbReference>
<evidence type="ECO:0008006" key="4">
    <source>
        <dbReference type="Google" id="ProtNLM"/>
    </source>
</evidence>
<dbReference type="InterPro" id="IPR010903">
    <property type="entry name" value="DUF1517"/>
</dbReference>
<reference evidence="2 3" key="1">
    <citation type="submission" date="2024-04" db="EMBL/GenBank/DDBJ databases">
        <authorList>
            <person name="Fracassetti M."/>
        </authorList>
    </citation>
    <scope>NUCLEOTIDE SEQUENCE [LARGE SCALE GENOMIC DNA]</scope>
</reference>
<dbReference type="EMBL" id="OZ034813">
    <property type="protein sequence ID" value="CAL1356397.1"/>
    <property type="molecule type" value="Genomic_DNA"/>
</dbReference>
<keyword evidence="1" id="KW-0812">Transmembrane</keyword>
<dbReference type="Pfam" id="PF07466">
    <property type="entry name" value="DUF1517"/>
    <property type="match status" value="1"/>
</dbReference>
<accession>A0AAV2CIL2</accession>
<name>A0AAV2CIL2_9ROSI</name>
<keyword evidence="1" id="KW-1133">Transmembrane helix</keyword>
<dbReference type="GO" id="GO:0009507">
    <property type="term" value="C:chloroplast"/>
    <property type="evidence" value="ECO:0007669"/>
    <property type="project" value="TreeGrafter"/>
</dbReference>
<evidence type="ECO:0000313" key="2">
    <source>
        <dbReference type="EMBL" id="CAL1356397.1"/>
    </source>
</evidence>
<feature type="transmembrane region" description="Helical" evidence="1">
    <location>
        <begin position="180"/>
        <end position="206"/>
    </location>
</feature>
<dbReference type="AlphaFoldDB" id="A0AAV2CIL2"/>
<protein>
    <recommendedName>
        <fullName evidence="4">Myelin-associated oligodendrocyte basic protein</fullName>
    </recommendedName>
</protein>
<evidence type="ECO:0000256" key="1">
    <source>
        <dbReference type="SAM" id="Phobius"/>
    </source>
</evidence>
<evidence type="ECO:0000313" key="3">
    <source>
        <dbReference type="Proteomes" id="UP001497516"/>
    </source>
</evidence>
<dbReference type="PANTHER" id="PTHR33975:SF8">
    <property type="match status" value="1"/>
</dbReference>
<proteinExistence type="predicted"/>
<dbReference type="Proteomes" id="UP001497516">
    <property type="component" value="Chromosome 1"/>
</dbReference>
<sequence>MAATASFLQWNPFKWKQFPPSPPPTAIRSSSISFPLRTAANKSSASKPASRLTIRCSLAAKHLNSSNDIHAPATTSGSSFAIAEFKKEKKSAFERLCNAALKALQAMKKPAIAAILVAALLMYDPASAFAASGGRMGGRSFSRSSSSSSSGSYSVPHGSSSGFSYSAPYYGPSPLGGGGIYVGSVVAGAGSGLLLIVAGFAAFVLVSGFLSDGNEAGILTATEKTSVIKLQVGLLGLARSLQRDLNKIAEVADTSSSKGLSYVLTETSLSLLRRPDYCISAYSAVDMKRSMEEGEKRFNQLSIEERGKFDEETLVNVNSIKRQSTKSRRASEFSNEYIVITILVAADGVHKLPAINSVGDLKKALHKLATIPSDSILAVEVLWTPQNENDTLLERELLQDYSLLRPL</sequence>